<evidence type="ECO:0000313" key="1">
    <source>
        <dbReference type="EMBL" id="MXQ94519.1"/>
    </source>
</evidence>
<keyword evidence="2" id="KW-1185">Reference proteome</keyword>
<dbReference type="Proteomes" id="UP000322234">
    <property type="component" value="Unassembled WGS sequence"/>
</dbReference>
<dbReference type="EMBL" id="VBQZ03000114">
    <property type="protein sequence ID" value="MXQ94519.1"/>
    <property type="molecule type" value="Genomic_DNA"/>
</dbReference>
<accession>A0A6B0RWM0</accession>
<sequence length="148" mass="15772">MVVTRNTCASLVVTRNTCASLVVTRNTCASLVVTRNTCTSLVVTRNTCASLVVTGNTCASLVVTRNTCASLCWLWAQVQGSKWRLHGLLSAGLRDTLLWQVTEEVKAFVGSGIYTAPVGAKAGAAGAGTTHSLLDWTWEKAPRSSPWE</sequence>
<reference evidence="1" key="1">
    <citation type="submission" date="2019-10" db="EMBL/GenBank/DDBJ databases">
        <title>The sequence and de novo assembly of the wild yak genome.</title>
        <authorList>
            <person name="Liu Y."/>
        </authorList>
    </citation>
    <scope>NUCLEOTIDE SEQUENCE [LARGE SCALE GENOMIC DNA]</scope>
    <source>
        <strain evidence="1">WY2019</strain>
    </source>
</reference>
<protein>
    <submittedName>
        <fullName evidence="1">Uncharacterized protein</fullName>
    </submittedName>
</protein>
<name>A0A6B0RWM0_9CETA</name>
<comment type="caution">
    <text evidence="1">The sequence shown here is derived from an EMBL/GenBank/DDBJ whole genome shotgun (WGS) entry which is preliminary data.</text>
</comment>
<proteinExistence type="predicted"/>
<dbReference type="AlphaFoldDB" id="A0A6B0RWM0"/>
<gene>
    <name evidence="1" type="ORF">E5288_WYG021630</name>
</gene>
<evidence type="ECO:0000313" key="2">
    <source>
        <dbReference type="Proteomes" id="UP000322234"/>
    </source>
</evidence>
<organism evidence="1 2">
    <name type="scientific">Bos mutus</name>
    <name type="common">wild yak</name>
    <dbReference type="NCBI Taxonomy" id="72004"/>
    <lineage>
        <taxon>Eukaryota</taxon>
        <taxon>Metazoa</taxon>
        <taxon>Chordata</taxon>
        <taxon>Craniata</taxon>
        <taxon>Vertebrata</taxon>
        <taxon>Euteleostomi</taxon>
        <taxon>Mammalia</taxon>
        <taxon>Eutheria</taxon>
        <taxon>Laurasiatheria</taxon>
        <taxon>Artiodactyla</taxon>
        <taxon>Ruminantia</taxon>
        <taxon>Pecora</taxon>
        <taxon>Bovidae</taxon>
        <taxon>Bovinae</taxon>
        <taxon>Bos</taxon>
    </lineage>
</organism>